<dbReference type="Proteomes" id="UP000595278">
    <property type="component" value="Chromosome"/>
</dbReference>
<dbReference type="NCBIfam" id="NF007799">
    <property type="entry name" value="PRK10504.1"/>
    <property type="match status" value="1"/>
</dbReference>
<feature type="transmembrane region" description="Helical" evidence="7">
    <location>
        <begin position="140"/>
        <end position="162"/>
    </location>
</feature>
<protein>
    <submittedName>
        <fullName evidence="9">Multidrug transporter subunit MdtD</fullName>
    </submittedName>
</protein>
<dbReference type="KEGG" id="eaz:JHT90_13555"/>
<comment type="subcellular location">
    <subcellularLocation>
        <location evidence="1">Cell membrane</location>
        <topology evidence="1">Multi-pass membrane protein</topology>
    </subcellularLocation>
</comment>
<dbReference type="EMBL" id="CP067393">
    <property type="protein sequence ID" value="QQP85386.1"/>
    <property type="molecule type" value="Genomic_DNA"/>
</dbReference>
<keyword evidence="4 7" id="KW-0812">Transmembrane</keyword>
<gene>
    <name evidence="9" type="primary">mdtD</name>
    <name evidence="9" type="ORF">JHT90_13555</name>
</gene>
<dbReference type="GO" id="GO:0022857">
    <property type="term" value="F:transmembrane transporter activity"/>
    <property type="evidence" value="ECO:0007669"/>
    <property type="project" value="InterPro"/>
</dbReference>
<feature type="transmembrane region" description="Helical" evidence="7">
    <location>
        <begin position="107"/>
        <end position="128"/>
    </location>
</feature>
<feature type="transmembrane region" description="Helical" evidence="7">
    <location>
        <begin position="398"/>
        <end position="422"/>
    </location>
</feature>
<dbReference type="Pfam" id="PF07690">
    <property type="entry name" value="MFS_1"/>
    <property type="match status" value="2"/>
</dbReference>
<keyword evidence="2" id="KW-0813">Transport</keyword>
<evidence type="ECO:0000259" key="8">
    <source>
        <dbReference type="PROSITE" id="PS50850"/>
    </source>
</evidence>
<feature type="transmembrane region" description="Helical" evidence="7">
    <location>
        <begin position="15"/>
        <end position="38"/>
    </location>
</feature>
<evidence type="ECO:0000256" key="7">
    <source>
        <dbReference type="SAM" id="Phobius"/>
    </source>
</evidence>
<feature type="transmembrane region" description="Helical" evidence="7">
    <location>
        <begin position="359"/>
        <end position="386"/>
    </location>
</feature>
<evidence type="ECO:0000256" key="4">
    <source>
        <dbReference type="ARBA" id="ARBA00022692"/>
    </source>
</evidence>
<name>A0A974RWN2_9GAMM</name>
<keyword evidence="6 7" id="KW-0472">Membrane</keyword>
<dbReference type="RefSeq" id="WP_201091919.1">
    <property type="nucleotide sequence ID" value="NZ_CP067393.1"/>
</dbReference>
<feature type="transmembrane region" description="Helical" evidence="7">
    <location>
        <begin position="201"/>
        <end position="220"/>
    </location>
</feature>
<evidence type="ECO:0000313" key="10">
    <source>
        <dbReference type="Proteomes" id="UP000595278"/>
    </source>
</evidence>
<feature type="transmembrane region" description="Helical" evidence="7">
    <location>
        <begin position="335"/>
        <end position="353"/>
    </location>
</feature>
<feature type="transmembrane region" description="Helical" evidence="7">
    <location>
        <begin position="226"/>
        <end position="249"/>
    </location>
</feature>
<feature type="transmembrane region" description="Helical" evidence="7">
    <location>
        <begin position="305"/>
        <end position="323"/>
    </location>
</feature>
<dbReference type="AlphaFoldDB" id="A0A974RWN2"/>
<evidence type="ECO:0000256" key="1">
    <source>
        <dbReference type="ARBA" id="ARBA00004651"/>
    </source>
</evidence>
<accession>A0A974RWN2</accession>
<reference evidence="9 10" key="1">
    <citation type="submission" date="2021-01" db="EMBL/GenBank/DDBJ databases">
        <title>Entomomonas sp. F2A isolated from a house cricket (Acheta domesticus).</title>
        <authorList>
            <person name="Spergser J."/>
            <person name="Busse H.-J."/>
        </authorList>
    </citation>
    <scope>NUCLEOTIDE SEQUENCE [LARGE SCALE GENOMIC DNA]</scope>
    <source>
        <strain evidence="9 10">F2A</strain>
    </source>
</reference>
<proteinExistence type="predicted"/>
<feature type="transmembrane region" description="Helical" evidence="7">
    <location>
        <begin position="82"/>
        <end position="101"/>
    </location>
</feature>
<keyword evidence="3" id="KW-1003">Cell membrane</keyword>
<keyword evidence="10" id="KW-1185">Reference proteome</keyword>
<dbReference type="Gene3D" id="1.20.1250.20">
    <property type="entry name" value="MFS general substrate transporter like domains"/>
    <property type="match status" value="1"/>
</dbReference>
<feature type="domain" description="Major facilitator superfamily (MFS) profile" evidence="8">
    <location>
        <begin position="16"/>
        <end position="464"/>
    </location>
</feature>
<keyword evidence="5 7" id="KW-1133">Transmembrane helix</keyword>
<dbReference type="InterPro" id="IPR004638">
    <property type="entry name" value="EmrB-like"/>
</dbReference>
<feature type="transmembrane region" description="Helical" evidence="7">
    <location>
        <begin position="50"/>
        <end position="70"/>
    </location>
</feature>
<feature type="transmembrane region" description="Helical" evidence="7">
    <location>
        <begin position="442"/>
        <end position="459"/>
    </location>
</feature>
<dbReference type="InterPro" id="IPR020846">
    <property type="entry name" value="MFS_dom"/>
</dbReference>
<dbReference type="PROSITE" id="PS50850">
    <property type="entry name" value="MFS"/>
    <property type="match status" value="1"/>
</dbReference>
<evidence type="ECO:0000313" key="9">
    <source>
        <dbReference type="EMBL" id="QQP85386.1"/>
    </source>
</evidence>
<evidence type="ECO:0000256" key="6">
    <source>
        <dbReference type="ARBA" id="ARBA00023136"/>
    </source>
</evidence>
<dbReference type="NCBIfam" id="TIGR00711">
    <property type="entry name" value="efflux_EmrB"/>
    <property type="match status" value="1"/>
</dbReference>
<dbReference type="Gene3D" id="1.20.1720.10">
    <property type="entry name" value="Multidrug resistance protein D"/>
    <property type="match status" value="1"/>
</dbReference>
<feature type="transmembrane region" description="Helical" evidence="7">
    <location>
        <begin position="269"/>
        <end position="293"/>
    </location>
</feature>
<organism evidence="9 10">
    <name type="scientific">Entomomonas asaccharolytica</name>
    <dbReference type="NCBI Taxonomy" id="2785331"/>
    <lineage>
        <taxon>Bacteria</taxon>
        <taxon>Pseudomonadati</taxon>
        <taxon>Pseudomonadota</taxon>
        <taxon>Gammaproteobacteria</taxon>
        <taxon>Pseudomonadales</taxon>
        <taxon>Pseudomonadaceae</taxon>
        <taxon>Entomomonas</taxon>
    </lineage>
</organism>
<dbReference type="PRINTS" id="PR01036">
    <property type="entry name" value="TCRTETB"/>
</dbReference>
<dbReference type="InterPro" id="IPR036259">
    <property type="entry name" value="MFS_trans_sf"/>
</dbReference>
<dbReference type="PANTHER" id="PTHR42718">
    <property type="entry name" value="MAJOR FACILITATOR SUPERFAMILY MULTIDRUG TRANSPORTER MFSC"/>
    <property type="match status" value="1"/>
</dbReference>
<dbReference type="InterPro" id="IPR011701">
    <property type="entry name" value="MFS"/>
</dbReference>
<dbReference type="PANTHER" id="PTHR42718:SF46">
    <property type="entry name" value="BLR6921 PROTEIN"/>
    <property type="match status" value="1"/>
</dbReference>
<evidence type="ECO:0000256" key="2">
    <source>
        <dbReference type="ARBA" id="ARBA00022448"/>
    </source>
</evidence>
<sequence>MPVMPLDISAQVKKLLPWIVAIAFFMQSLDATILNIALPSMATDLNVNPLQMQSAIIAYMLTVALVIPVCGWISDRFGTKKVFFFAVALFTLGSIFCAAAWSLPILVIGRIIQGLGGALMMPVGRLVILKVYPRSEFVKVMSFVTIPGLLGPLLGPTVGGWLVEYFSWHWIFLINVPMGILGCFVACKFMPDLRGAIRTKFDFIGFILFGTAMIMISFALEGLSEIHLPASFVTLLFILGFSCFIGYWWHAFRIEFPLFPPSLFKIRSFSIGILGNLFARLGNGSLPFLIPLLLQLALGYSPAEAGMMMIPTALCAILSKSLVRHIINFFGYRWVLTVNTLLLGLLICSFSWVDKEMPFLLLLAMLGATGAINSLQFTAMNTVALFQLDDDLASSGNALLSVVVQLSISFGVAISAILLAYFNGGQPAVDSIEVLPAFQGTFLGVGLFTVFSAVIFYLLPTQIGMTHKK</sequence>
<dbReference type="SUPFAM" id="SSF103473">
    <property type="entry name" value="MFS general substrate transporter"/>
    <property type="match status" value="1"/>
</dbReference>
<evidence type="ECO:0000256" key="5">
    <source>
        <dbReference type="ARBA" id="ARBA00022989"/>
    </source>
</evidence>
<feature type="transmembrane region" description="Helical" evidence="7">
    <location>
        <begin position="168"/>
        <end position="189"/>
    </location>
</feature>
<evidence type="ECO:0000256" key="3">
    <source>
        <dbReference type="ARBA" id="ARBA00022475"/>
    </source>
</evidence>
<dbReference type="GO" id="GO:0005886">
    <property type="term" value="C:plasma membrane"/>
    <property type="evidence" value="ECO:0007669"/>
    <property type="project" value="UniProtKB-SubCell"/>
</dbReference>